<proteinExistence type="predicted"/>
<reference evidence="3 4" key="1">
    <citation type="submission" date="2023-10" db="EMBL/GenBank/DDBJ databases">
        <title>A novel Glycoside Hydrolase 43-Like Enzyme from Clostrdium boliviensis is an Endo-xylanase, and a Candidate for Xylooligosaccharides Production from Different Xylan Substrates.</title>
        <authorList>
            <person name="Alvarez M.T."/>
            <person name="Rocabado-Villegas L.R."/>
            <person name="Salas-Veizaga D.M."/>
            <person name="Linares-Pasten J.A."/>
            <person name="Gudmundsdottir E.E."/>
            <person name="Hreggvidsson G.O."/>
            <person name="Adlercreutz P."/>
            <person name="Nordberg Karlsson E."/>
        </authorList>
    </citation>
    <scope>NUCLEOTIDE SEQUENCE [LARGE SCALE GENOMIC DNA]</scope>
    <source>
        <strain evidence="3 4">E-1</strain>
    </source>
</reference>
<dbReference type="EMBL" id="JAWONS010000329">
    <property type="protein sequence ID" value="MDW2800926.1"/>
    <property type="molecule type" value="Genomic_DNA"/>
</dbReference>
<dbReference type="InterPro" id="IPR050623">
    <property type="entry name" value="Glucan_succinyl_AcylTrfase"/>
</dbReference>
<feature type="transmembrane region" description="Helical" evidence="1">
    <location>
        <begin position="176"/>
        <end position="197"/>
    </location>
</feature>
<feature type="transmembrane region" description="Helical" evidence="1">
    <location>
        <begin position="44"/>
        <end position="69"/>
    </location>
</feature>
<dbReference type="Proteomes" id="UP001276854">
    <property type="component" value="Unassembled WGS sequence"/>
</dbReference>
<keyword evidence="3" id="KW-0808">Transferase</keyword>
<feature type="transmembrane region" description="Helical" evidence="1">
    <location>
        <begin position="217"/>
        <end position="235"/>
    </location>
</feature>
<feature type="transmembrane region" description="Helical" evidence="1">
    <location>
        <begin position="247"/>
        <end position="269"/>
    </location>
</feature>
<organism evidence="3 4">
    <name type="scientific">Clostridium boliviensis</name>
    <dbReference type="NCBI Taxonomy" id="318465"/>
    <lineage>
        <taxon>Bacteria</taxon>
        <taxon>Bacillati</taxon>
        <taxon>Bacillota</taxon>
        <taxon>Clostridia</taxon>
        <taxon>Eubacteriales</taxon>
        <taxon>Clostridiaceae</taxon>
        <taxon>Clostridium</taxon>
    </lineage>
</organism>
<keyword evidence="1" id="KW-1133">Transmembrane helix</keyword>
<evidence type="ECO:0000313" key="4">
    <source>
        <dbReference type="Proteomes" id="UP001276854"/>
    </source>
</evidence>
<dbReference type="GO" id="GO:0016746">
    <property type="term" value="F:acyltransferase activity"/>
    <property type="evidence" value="ECO:0007669"/>
    <property type="project" value="UniProtKB-KW"/>
</dbReference>
<accession>A0ABU4GTH3</accession>
<keyword evidence="1" id="KW-0472">Membrane</keyword>
<dbReference type="InterPro" id="IPR002656">
    <property type="entry name" value="Acyl_transf_3_dom"/>
</dbReference>
<gene>
    <name evidence="3" type="ORF">RZO55_25500</name>
</gene>
<comment type="caution">
    <text evidence="3">The sequence shown here is derived from an EMBL/GenBank/DDBJ whole genome shotgun (WGS) entry which is preliminary data.</text>
</comment>
<evidence type="ECO:0000259" key="2">
    <source>
        <dbReference type="Pfam" id="PF01757"/>
    </source>
</evidence>
<feature type="transmembrane region" description="Helical" evidence="1">
    <location>
        <begin position="339"/>
        <end position="367"/>
    </location>
</feature>
<evidence type="ECO:0000256" key="1">
    <source>
        <dbReference type="SAM" id="Phobius"/>
    </source>
</evidence>
<name>A0ABU4GTH3_9CLOT</name>
<keyword evidence="4" id="KW-1185">Reference proteome</keyword>
<keyword evidence="3" id="KW-0012">Acyltransferase</keyword>
<feature type="transmembrane region" description="Helical" evidence="1">
    <location>
        <begin position="12"/>
        <end position="32"/>
    </location>
</feature>
<feature type="transmembrane region" description="Helical" evidence="1">
    <location>
        <begin position="387"/>
        <end position="405"/>
    </location>
</feature>
<feature type="transmembrane region" description="Helical" evidence="1">
    <location>
        <begin position="138"/>
        <end position="155"/>
    </location>
</feature>
<keyword evidence="1" id="KW-0812">Transmembrane</keyword>
<dbReference type="PANTHER" id="PTHR36927">
    <property type="entry name" value="BLR4337 PROTEIN"/>
    <property type="match status" value="1"/>
</dbReference>
<protein>
    <submittedName>
        <fullName evidence="3">Acyltransferase family protein</fullName>
    </submittedName>
</protein>
<feature type="domain" description="Acyltransferase 3" evidence="2">
    <location>
        <begin position="7"/>
        <end position="367"/>
    </location>
</feature>
<evidence type="ECO:0000313" key="3">
    <source>
        <dbReference type="EMBL" id="MDW2800926.1"/>
    </source>
</evidence>
<feature type="transmembrane region" description="Helical" evidence="1">
    <location>
        <begin position="90"/>
        <end position="110"/>
    </location>
</feature>
<dbReference type="Pfam" id="PF01757">
    <property type="entry name" value="Acyl_transf_3"/>
    <property type="match status" value="1"/>
</dbReference>
<sequence length="406" mass="46564">MNVNRDRSIDYFRAFLMLLVVWHHATLAYSITGSGVLITDSDKFAGFVLIALYNDSFFMFSFFFVSGLFSYKALLKKGAVEYLEERLLRLMLPFAFGTLFINPVAHYFSFIKRENTVFSMTGYIRYLVENFGRTEANHLWFLWVLFLFSIILVLYERSKRLMNLDFRVNQEKYVANAYRFTIIMLAAGLILFLPLRNIAEGGFATLIKPFNMQVSRILLYFLYFAAGNVIGMYGMKNSFLYHDKFRNKWWIFLLLSFGFTGLNIVIHVFGETMSDGLFKSIVLIVEQSMIVVISLLSLYGFMSLFTSYIKGNSIIMNVLADEAMGIYVIHYAVVTVIQYVVSFVVFSAIAKGVFSASVTIIISLVLVKLLKKVPVIGTIFGKACEPAYRKALIVMTLIMVFLLMYL</sequence>
<dbReference type="RefSeq" id="WP_318067086.1">
    <property type="nucleotide sequence ID" value="NZ_JAWONS010000329.1"/>
</dbReference>
<feature type="transmembrane region" description="Helical" evidence="1">
    <location>
        <begin position="281"/>
        <end position="302"/>
    </location>
</feature>